<evidence type="ECO:0000313" key="2">
    <source>
        <dbReference type="Proteomes" id="UP000789366"/>
    </source>
</evidence>
<proteinExistence type="predicted"/>
<sequence>DLSLEQIREKIKGQIEEKVEEIDLGQLFLNEAVDKILGKAPLDGAFYRALDEEKKIKKDLKDKVEKLEKERNVLKDHVEATEGNGKLQELLAQIEVKK</sequence>
<organism evidence="1 2">
    <name type="scientific">Cetraspora pellucida</name>
    <dbReference type="NCBI Taxonomy" id="1433469"/>
    <lineage>
        <taxon>Eukaryota</taxon>
        <taxon>Fungi</taxon>
        <taxon>Fungi incertae sedis</taxon>
        <taxon>Mucoromycota</taxon>
        <taxon>Glomeromycotina</taxon>
        <taxon>Glomeromycetes</taxon>
        <taxon>Diversisporales</taxon>
        <taxon>Gigasporaceae</taxon>
        <taxon>Cetraspora</taxon>
    </lineage>
</organism>
<reference evidence="1" key="1">
    <citation type="submission" date="2021-06" db="EMBL/GenBank/DDBJ databases">
        <authorList>
            <person name="Kallberg Y."/>
            <person name="Tangrot J."/>
            <person name="Rosling A."/>
        </authorList>
    </citation>
    <scope>NUCLEOTIDE SEQUENCE</scope>
    <source>
        <strain evidence="1">28 12/20/2015</strain>
    </source>
</reference>
<evidence type="ECO:0000313" key="1">
    <source>
        <dbReference type="EMBL" id="CAG8699212.1"/>
    </source>
</evidence>
<comment type="caution">
    <text evidence="1">The sequence shown here is derived from an EMBL/GenBank/DDBJ whole genome shotgun (WGS) entry which is preliminary data.</text>
</comment>
<protein>
    <submittedName>
        <fullName evidence="1">4620_t:CDS:1</fullName>
    </submittedName>
</protein>
<gene>
    <name evidence="1" type="ORF">SPELUC_LOCUS11186</name>
</gene>
<feature type="non-terminal residue" evidence="1">
    <location>
        <position position="1"/>
    </location>
</feature>
<dbReference type="EMBL" id="CAJVPW010022891">
    <property type="protein sequence ID" value="CAG8699212.1"/>
    <property type="molecule type" value="Genomic_DNA"/>
</dbReference>
<dbReference type="Proteomes" id="UP000789366">
    <property type="component" value="Unassembled WGS sequence"/>
</dbReference>
<keyword evidence="2" id="KW-1185">Reference proteome</keyword>
<name>A0ACA9PA39_9GLOM</name>
<accession>A0ACA9PA39</accession>